<dbReference type="Pfam" id="PF00313">
    <property type="entry name" value="CSD"/>
    <property type="match status" value="1"/>
</dbReference>
<evidence type="ECO:0000313" key="6">
    <source>
        <dbReference type="Proteomes" id="UP000298049"/>
    </source>
</evidence>
<dbReference type="Proteomes" id="UP000298049">
    <property type="component" value="Chromosome"/>
</dbReference>
<dbReference type="PRINTS" id="PR00050">
    <property type="entry name" value="COLDSHOCK"/>
</dbReference>
<keyword evidence="3" id="KW-0472">Membrane</keyword>
<dbReference type="InterPro" id="IPR011129">
    <property type="entry name" value="CSD"/>
</dbReference>
<dbReference type="InterPro" id="IPR050181">
    <property type="entry name" value="Cold_shock_domain"/>
</dbReference>
<dbReference type="InterPro" id="IPR012340">
    <property type="entry name" value="NA-bd_OB-fold"/>
</dbReference>
<feature type="domain" description="CSD" evidence="4">
    <location>
        <begin position="111"/>
        <end position="175"/>
    </location>
</feature>
<dbReference type="CDD" id="cd04458">
    <property type="entry name" value="CSP_CDS"/>
    <property type="match status" value="1"/>
</dbReference>
<sequence length="178" mass="19191">MHNKRRALLAAILVAIPSPFVLGFLLQAFSPELFYFRTAGNVNTVSSDILTLLGSQAGYLAYFMAFLLFLLVGYIAAAVAVRGSSSPTAAAPVPGRQNQSPSRAAPPSGNSEEGEVKWFNVKKGFGFITRDSGDDVFVHFRAIEGEGRRVLRQGQRVSFVVVEANKGLQADQVEVIGE</sequence>
<dbReference type="Gene3D" id="2.40.50.140">
    <property type="entry name" value="Nucleic acid-binding proteins"/>
    <property type="match status" value="1"/>
</dbReference>
<dbReference type="EMBL" id="CP031093">
    <property type="protein sequence ID" value="QCF26452.1"/>
    <property type="molecule type" value="Genomic_DNA"/>
</dbReference>
<reference evidence="5 6" key="1">
    <citation type="submission" date="2018-07" db="EMBL/GenBank/DDBJ databases">
        <title>Marsedoiliclastica nanhaica gen. nov. sp. nov., a novel marine hydrocarbonoclastic bacterium isolated from an in-situ enriched hydrocarbon-degrading consortium in deep-sea sediment.</title>
        <authorList>
            <person name="Dong C."/>
            <person name="Ma T."/>
            <person name="Liu R."/>
            <person name="Shao Z."/>
        </authorList>
    </citation>
    <scope>NUCLEOTIDE SEQUENCE [LARGE SCALE GENOMIC DNA]</scope>
    <source>
        <strain evidence="6">soil36-7</strain>
    </source>
</reference>
<accession>A0A4P7XJC0</accession>
<proteinExistence type="predicted"/>
<dbReference type="InterPro" id="IPR002059">
    <property type="entry name" value="CSP_DNA-bd"/>
</dbReference>
<evidence type="ECO:0000259" key="4">
    <source>
        <dbReference type="PROSITE" id="PS51857"/>
    </source>
</evidence>
<gene>
    <name evidence="5" type="ORF">soil367_11175</name>
</gene>
<evidence type="ECO:0000256" key="1">
    <source>
        <dbReference type="RuleBase" id="RU000408"/>
    </source>
</evidence>
<keyword evidence="3" id="KW-1133">Transmembrane helix</keyword>
<keyword evidence="6" id="KW-1185">Reference proteome</keyword>
<dbReference type="PROSITE" id="PS51857">
    <property type="entry name" value="CSD_2"/>
    <property type="match status" value="1"/>
</dbReference>
<dbReference type="GO" id="GO:0005829">
    <property type="term" value="C:cytosol"/>
    <property type="evidence" value="ECO:0007669"/>
    <property type="project" value="UniProtKB-ARBA"/>
</dbReference>
<evidence type="ECO:0000256" key="2">
    <source>
        <dbReference type="SAM" id="MobiDB-lite"/>
    </source>
</evidence>
<dbReference type="KEGG" id="hmi:soil367_11175"/>
<dbReference type="SMART" id="SM00357">
    <property type="entry name" value="CSP"/>
    <property type="match status" value="1"/>
</dbReference>
<evidence type="ECO:0000256" key="3">
    <source>
        <dbReference type="SAM" id="Phobius"/>
    </source>
</evidence>
<comment type="subcellular location">
    <subcellularLocation>
        <location evidence="1">Cytoplasm</location>
    </subcellularLocation>
</comment>
<protein>
    <submittedName>
        <fullName evidence="5">Cold-shock protein</fullName>
    </submittedName>
</protein>
<feature type="transmembrane region" description="Helical" evidence="3">
    <location>
        <begin position="59"/>
        <end position="81"/>
    </location>
</feature>
<dbReference type="GO" id="GO:0003676">
    <property type="term" value="F:nucleic acid binding"/>
    <property type="evidence" value="ECO:0007669"/>
    <property type="project" value="InterPro"/>
</dbReference>
<dbReference type="SUPFAM" id="SSF50249">
    <property type="entry name" value="Nucleic acid-binding proteins"/>
    <property type="match status" value="1"/>
</dbReference>
<organism evidence="5 6">
    <name type="scientific">Hydrocarboniclastica marina</name>
    <dbReference type="NCBI Taxonomy" id="2259620"/>
    <lineage>
        <taxon>Bacteria</taxon>
        <taxon>Pseudomonadati</taxon>
        <taxon>Pseudomonadota</taxon>
        <taxon>Gammaproteobacteria</taxon>
        <taxon>Alteromonadales</taxon>
        <taxon>Alteromonadaceae</taxon>
        <taxon>Hydrocarboniclastica</taxon>
    </lineage>
</organism>
<dbReference type="PANTHER" id="PTHR11544">
    <property type="entry name" value="COLD SHOCK DOMAIN CONTAINING PROTEINS"/>
    <property type="match status" value="1"/>
</dbReference>
<feature type="region of interest" description="Disordered" evidence="2">
    <location>
        <begin position="88"/>
        <end position="113"/>
    </location>
</feature>
<name>A0A4P7XJC0_9ALTE</name>
<dbReference type="PROSITE" id="PS00352">
    <property type="entry name" value="CSD_1"/>
    <property type="match status" value="1"/>
</dbReference>
<evidence type="ECO:0000313" key="5">
    <source>
        <dbReference type="EMBL" id="QCF26452.1"/>
    </source>
</evidence>
<dbReference type="OrthoDB" id="9810590at2"/>
<keyword evidence="3" id="KW-0812">Transmembrane</keyword>
<dbReference type="InterPro" id="IPR019844">
    <property type="entry name" value="CSD_CS"/>
</dbReference>
<dbReference type="AlphaFoldDB" id="A0A4P7XJC0"/>